<sequence length="93" mass="10190">MTQQDRDEQEALARRYREAAAGDAWHERASDDSAESEDDPTLAVTPEVPDVPLTDVAHPDPADGEDHDAPPSEKGPYYDKLMRGLEPGETTGE</sequence>
<name>A0A9X1DDE7_9SPHN</name>
<evidence type="ECO:0000313" key="2">
    <source>
        <dbReference type="EMBL" id="MBT2187866.1"/>
    </source>
</evidence>
<accession>A0A9X1DDE7</accession>
<comment type="caution">
    <text evidence="2">The sequence shown here is derived from an EMBL/GenBank/DDBJ whole genome shotgun (WGS) entry which is preliminary data.</text>
</comment>
<dbReference type="EMBL" id="JAHGAW010000008">
    <property type="protein sequence ID" value="MBT2187866.1"/>
    <property type="molecule type" value="Genomic_DNA"/>
</dbReference>
<evidence type="ECO:0000256" key="1">
    <source>
        <dbReference type="SAM" id="MobiDB-lite"/>
    </source>
</evidence>
<keyword evidence="3" id="KW-1185">Reference proteome</keyword>
<dbReference type="AlphaFoldDB" id="A0A9X1DDE7"/>
<feature type="region of interest" description="Disordered" evidence="1">
    <location>
        <begin position="1"/>
        <end position="93"/>
    </location>
</feature>
<dbReference type="Proteomes" id="UP001138757">
    <property type="component" value="Unassembled WGS sequence"/>
</dbReference>
<proteinExistence type="predicted"/>
<feature type="compositionally biased region" description="Basic and acidic residues" evidence="1">
    <location>
        <begin position="1"/>
        <end position="31"/>
    </location>
</feature>
<reference evidence="2" key="1">
    <citation type="submission" date="2021-05" db="EMBL/GenBank/DDBJ databases">
        <title>Genome of Sphingobium sp. strain.</title>
        <authorList>
            <person name="Fan R."/>
        </authorList>
    </citation>
    <scope>NUCLEOTIDE SEQUENCE</scope>
    <source>
        <strain evidence="2">H33</strain>
    </source>
</reference>
<organism evidence="2 3">
    <name type="scientific">Sphingobium nicotianae</name>
    <dbReference type="NCBI Taxonomy" id="2782607"/>
    <lineage>
        <taxon>Bacteria</taxon>
        <taxon>Pseudomonadati</taxon>
        <taxon>Pseudomonadota</taxon>
        <taxon>Alphaproteobacteria</taxon>
        <taxon>Sphingomonadales</taxon>
        <taxon>Sphingomonadaceae</taxon>
        <taxon>Sphingobium</taxon>
    </lineage>
</organism>
<gene>
    <name evidence="2" type="ORF">KK488_13005</name>
</gene>
<feature type="compositionally biased region" description="Basic and acidic residues" evidence="1">
    <location>
        <begin position="67"/>
        <end position="83"/>
    </location>
</feature>
<dbReference type="RefSeq" id="WP_214624119.1">
    <property type="nucleotide sequence ID" value="NZ_JAHGAW010000008.1"/>
</dbReference>
<evidence type="ECO:0000313" key="3">
    <source>
        <dbReference type="Proteomes" id="UP001138757"/>
    </source>
</evidence>
<protein>
    <submittedName>
        <fullName evidence="2">Uncharacterized protein</fullName>
    </submittedName>
</protein>